<dbReference type="Gene3D" id="3.40.50.1110">
    <property type="entry name" value="SGNH hydrolase"/>
    <property type="match status" value="1"/>
</dbReference>
<dbReference type="Proteomes" id="UP001229421">
    <property type="component" value="Unassembled WGS sequence"/>
</dbReference>
<dbReference type="InterPro" id="IPR044552">
    <property type="entry name" value="GLIP1-5/GLL25"/>
</dbReference>
<gene>
    <name evidence="4" type="ORF">QVD17_31874</name>
</gene>
<dbReference type="SUPFAM" id="SSF52266">
    <property type="entry name" value="SGNH hydrolase"/>
    <property type="match status" value="1"/>
</dbReference>
<evidence type="ECO:0008006" key="6">
    <source>
        <dbReference type="Google" id="ProtNLM"/>
    </source>
</evidence>
<evidence type="ECO:0000256" key="1">
    <source>
        <dbReference type="ARBA" id="ARBA00008668"/>
    </source>
</evidence>
<evidence type="ECO:0000256" key="2">
    <source>
        <dbReference type="ARBA" id="ARBA00022729"/>
    </source>
</evidence>
<evidence type="ECO:0000313" key="4">
    <source>
        <dbReference type="EMBL" id="KAK1416086.1"/>
    </source>
</evidence>
<dbReference type="GO" id="GO:0016298">
    <property type="term" value="F:lipase activity"/>
    <property type="evidence" value="ECO:0007669"/>
    <property type="project" value="TreeGrafter"/>
</dbReference>
<sequence length="361" mass="40853">MERLIPQLIIFVSVFVSALAPADAYVKSILVFGDSQLDPGNNKFIKNCLLQANYTPYGLSYFRFPTGRFSNGRIVPDFLAQYLGIEFQKPYEEVYRKLAKDRRMRFPANGLNFASGGSGLLQDTNKKSRVTTIKGQLQQFQDLIAQRRLHKIQVRNSLVLLEVGSTDILSYFLFPGASNMTLRTYVHTMLKEVIRFTSIIYKNGGRRIVLMSVGPVGCLPGRVAIRDAPTNKCVDKINNMVKYFNAGLKRIVFNIPRMFPRAIGVYGSMFETVKKFRVNPKLYGFTNVTHACCGGGPLNGVLRCGARGYKLCSHPNQYFFWDNFHPTEHTYKLVSKAFWGGSKKEAWPINLKTLARIPPFA</sequence>
<keyword evidence="5" id="KW-1185">Reference proteome</keyword>
<name>A0AAD8NPN0_TARER</name>
<accession>A0AAD8NPN0</accession>
<dbReference type="PANTHER" id="PTHR45966">
    <property type="entry name" value="GDSL-LIKE LIPASE/ACYLHYDROLASE"/>
    <property type="match status" value="1"/>
</dbReference>
<comment type="similarity">
    <text evidence="1">Belongs to the 'GDSL' lipolytic enzyme family.</text>
</comment>
<evidence type="ECO:0000256" key="3">
    <source>
        <dbReference type="SAM" id="SignalP"/>
    </source>
</evidence>
<dbReference type="InterPro" id="IPR001087">
    <property type="entry name" value="GDSL"/>
</dbReference>
<dbReference type="InterPro" id="IPR035669">
    <property type="entry name" value="SGNH_plant_lipase-like"/>
</dbReference>
<protein>
    <recommendedName>
        <fullName evidence="6">GDSL esterase/lipase 6</fullName>
    </recommendedName>
</protein>
<proteinExistence type="inferred from homology"/>
<dbReference type="EMBL" id="JAUHHV010000008">
    <property type="protein sequence ID" value="KAK1416086.1"/>
    <property type="molecule type" value="Genomic_DNA"/>
</dbReference>
<dbReference type="PANTHER" id="PTHR45966:SF35">
    <property type="entry name" value="GDSL LIPASE_ESTERASE, SGNH HYDROLASE SUPERFAMILY"/>
    <property type="match status" value="1"/>
</dbReference>
<dbReference type="Pfam" id="PF00657">
    <property type="entry name" value="Lipase_GDSL"/>
    <property type="match status" value="1"/>
</dbReference>
<dbReference type="AlphaFoldDB" id="A0AAD8NPN0"/>
<comment type="caution">
    <text evidence="4">The sequence shown here is derived from an EMBL/GenBank/DDBJ whole genome shotgun (WGS) entry which is preliminary data.</text>
</comment>
<feature type="signal peptide" evidence="3">
    <location>
        <begin position="1"/>
        <end position="24"/>
    </location>
</feature>
<evidence type="ECO:0000313" key="5">
    <source>
        <dbReference type="Proteomes" id="UP001229421"/>
    </source>
</evidence>
<reference evidence="4" key="1">
    <citation type="journal article" date="2023" name="bioRxiv">
        <title>Improved chromosome-level genome assembly for marigold (Tagetes erecta).</title>
        <authorList>
            <person name="Jiang F."/>
            <person name="Yuan L."/>
            <person name="Wang S."/>
            <person name="Wang H."/>
            <person name="Xu D."/>
            <person name="Wang A."/>
            <person name="Fan W."/>
        </authorList>
    </citation>
    <scope>NUCLEOTIDE SEQUENCE</scope>
    <source>
        <strain evidence="4">WSJ</strain>
        <tissue evidence="4">Leaf</tissue>
    </source>
</reference>
<feature type="chain" id="PRO_5042023624" description="GDSL esterase/lipase 6" evidence="3">
    <location>
        <begin position="25"/>
        <end position="361"/>
    </location>
</feature>
<organism evidence="4 5">
    <name type="scientific">Tagetes erecta</name>
    <name type="common">African marigold</name>
    <dbReference type="NCBI Taxonomy" id="13708"/>
    <lineage>
        <taxon>Eukaryota</taxon>
        <taxon>Viridiplantae</taxon>
        <taxon>Streptophyta</taxon>
        <taxon>Embryophyta</taxon>
        <taxon>Tracheophyta</taxon>
        <taxon>Spermatophyta</taxon>
        <taxon>Magnoliopsida</taxon>
        <taxon>eudicotyledons</taxon>
        <taxon>Gunneridae</taxon>
        <taxon>Pentapetalae</taxon>
        <taxon>asterids</taxon>
        <taxon>campanulids</taxon>
        <taxon>Asterales</taxon>
        <taxon>Asteraceae</taxon>
        <taxon>Asteroideae</taxon>
        <taxon>Heliantheae alliance</taxon>
        <taxon>Tageteae</taxon>
        <taxon>Tagetes</taxon>
    </lineage>
</organism>
<keyword evidence="2 3" id="KW-0732">Signal</keyword>
<dbReference type="InterPro" id="IPR036514">
    <property type="entry name" value="SGNH_hydro_sf"/>
</dbReference>
<dbReference type="CDD" id="cd01837">
    <property type="entry name" value="SGNH_plant_lipase_like"/>
    <property type="match status" value="1"/>
</dbReference>